<feature type="repeat" description="WD" evidence="3">
    <location>
        <begin position="300"/>
        <end position="338"/>
    </location>
</feature>
<dbReference type="InterPro" id="IPR001680">
    <property type="entry name" value="WD40_rpt"/>
</dbReference>
<evidence type="ECO:0000313" key="4">
    <source>
        <dbReference type="EMBL" id="EPT04115.1"/>
    </source>
</evidence>
<dbReference type="PROSITE" id="PS50294">
    <property type="entry name" value="WD_REPEATS_REGION"/>
    <property type="match status" value="5"/>
</dbReference>
<accession>S8G1B0</accession>
<dbReference type="PRINTS" id="PR00320">
    <property type="entry name" value="GPROTEINBRPT"/>
</dbReference>
<evidence type="ECO:0000256" key="1">
    <source>
        <dbReference type="ARBA" id="ARBA00022574"/>
    </source>
</evidence>
<dbReference type="EMBL" id="KE504128">
    <property type="protein sequence ID" value="EPT04115.1"/>
    <property type="molecule type" value="Genomic_DNA"/>
</dbReference>
<dbReference type="PANTHER" id="PTHR19848:SF8">
    <property type="entry name" value="F-BOX AND WD REPEAT DOMAIN CONTAINING 7"/>
    <property type="match status" value="1"/>
</dbReference>
<feature type="repeat" description="WD" evidence="3">
    <location>
        <begin position="20"/>
        <end position="52"/>
    </location>
</feature>
<dbReference type="Proteomes" id="UP000015241">
    <property type="component" value="Unassembled WGS sequence"/>
</dbReference>
<dbReference type="eggNOG" id="KOG0295">
    <property type="taxonomic scope" value="Eukaryota"/>
</dbReference>
<keyword evidence="2" id="KW-0677">Repeat</keyword>
<feature type="repeat" description="WD" evidence="3">
    <location>
        <begin position="232"/>
        <end position="257"/>
    </location>
</feature>
<dbReference type="PROSITE" id="PS50082">
    <property type="entry name" value="WD_REPEATS_2"/>
    <property type="match status" value="6"/>
</dbReference>
<dbReference type="SMART" id="SM00320">
    <property type="entry name" value="WD40"/>
    <property type="match status" value="6"/>
</dbReference>
<dbReference type="CDD" id="cd00200">
    <property type="entry name" value="WD40"/>
    <property type="match status" value="1"/>
</dbReference>
<reference evidence="4 5" key="1">
    <citation type="journal article" date="2012" name="Science">
        <title>The Paleozoic origin of enzymatic lignin decomposition reconstructed from 31 fungal genomes.</title>
        <authorList>
            <person name="Floudas D."/>
            <person name="Binder M."/>
            <person name="Riley R."/>
            <person name="Barry K."/>
            <person name="Blanchette R.A."/>
            <person name="Henrissat B."/>
            <person name="Martinez A.T."/>
            <person name="Otillar R."/>
            <person name="Spatafora J.W."/>
            <person name="Yadav J.S."/>
            <person name="Aerts A."/>
            <person name="Benoit I."/>
            <person name="Boyd A."/>
            <person name="Carlson A."/>
            <person name="Copeland A."/>
            <person name="Coutinho P.M."/>
            <person name="de Vries R.P."/>
            <person name="Ferreira P."/>
            <person name="Findley K."/>
            <person name="Foster B."/>
            <person name="Gaskell J."/>
            <person name="Glotzer D."/>
            <person name="Gorecki P."/>
            <person name="Heitman J."/>
            <person name="Hesse C."/>
            <person name="Hori C."/>
            <person name="Igarashi K."/>
            <person name="Jurgens J.A."/>
            <person name="Kallen N."/>
            <person name="Kersten P."/>
            <person name="Kohler A."/>
            <person name="Kuees U."/>
            <person name="Kumar T.K.A."/>
            <person name="Kuo A."/>
            <person name="LaButti K."/>
            <person name="Larrondo L.F."/>
            <person name="Lindquist E."/>
            <person name="Ling A."/>
            <person name="Lombard V."/>
            <person name="Lucas S."/>
            <person name="Lundell T."/>
            <person name="Martin R."/>
            <person name="McLaughlin D.J."/>
            <person name="Morgenstern I."/>
            <person name="Morin E."/>
            <person name="Murat C."/>
            <person name="Nagy L.G."/>
            <person name="Nolan M."/>
            <person name="Ohm R.A."/>
            <person name="Patyshakuliyeva A."/>
            <person name="Rokas A."/>
            <person name="Ruiz-Duenas F.J."/>
            <person name="Sabat G."/>
            <person name="Salamov A."/>
            <person name="Samejima M."/>
            <person name="Schmutz J."/>
            <person name="Slot J.C."/>
            <person name="St John F."/>
            <person name="Stenlid J."/>
            <person name="Sun H."/>
            <person name="Sun S."/>
            <person name="Syed K."/>
            <person name="Tsang A."/>
            <person name="Wiebenga A."/>
            <person name="Young D."/>
            <person name="Pisabarro A."/>
            <person name="Eastwood D.C."/>
            <person name="Martin F."/>
            <person name="Cullen D."/>
            <person name="Grigoriev I.V."/>
            <person name="Hibbett D.S."/>
        </authorList>
    </citation>
    <scope>NUCLEOTIDE SEQUENCE</scope>
    <source>
        <strain evidence="5">FP-58527</strain>
    </source>
</reference>
<dbReference type="InterPro" id="IPR019775">
    <property type="entry name" value="WD40_repeat_CS"/>
</dbReference>
<dbReference type="InterPro" id="IPR020472">
    <property type="entry name" value="WD40_PAC1"/>
</dbReference>
<dbReference type="Pfam" id="PF00400">
    <property type="entry name" value="WD40"/>
    <property type="match status" value="6"/>
</dbReference>
<evidence type="ECO:0000256" key="2">
    <source>
        <dbReference type="ARBA" id="ARBA00022737"/>
    </source>
</evidence>
<dbReference type="STRING" id="743788.S8G1B0"/>
<dbReference type="OrthoDB" id="538223at2759"/>
<dbReference type="InterPro" id="IPR015943">
    <property type="entry name" value="WD40/YVTN_repeat-like_dom_sf"/>
</dbReference>
<protein>
    <submittedName>
        <fullName evidence="4">Uncharacterized protein</fullName>
    </submittedName>
</protein>
<evidence type="ECO:0000256" key="3">
    <source>
        <dbReference type="PROSITE-ProRule" id="PRU00221"/>
    </source>
</evidence>
<feature type="repeat" description="WD" evidence="3">
    <location>
        <begin position="105"/>
        <end position="146"/>
    </location>
</feature>
<dbReference type="PROSITE" id="PS00678">
    <property type="entry name" value="WD_REPEATS_1"/>
    <property type="match status" value="4"/>
</dbReference>
<gene>
    <name evidence="4" type="ORF">FOMPIDRAFT_136311</name>
</gene>
<sequence length="348" mass="38204">MEQPIVETLSPRLEPAFQVLGARSHHSLAVAFHPTANFLVSAGEDGTIRVWDWHAGVLQRTLLGHTKAVSGIDFDSGGNLLVSCSSDQTISIWDIQNDWELTKTLLGHEHTVSSVRFMPGDQQIVSCGRDATVSFWDVASGDLVRTLRLRENDAPSGFDWIRCVQPSVDGQAILIGLNTNVFLKDAQTGEVLVKFVGHLNVVNAVAFAPLSAYPAIRMLAGQEPIELSEGHGRYMASAARDHTIILWDCKTGEKLKTLTGHDNWVRAIAFHPRGQHLLSVSDDYTIRVWDLKSGQCVRVVEAHTHFVLCMAMAPHSGKLSSVVASGSLDDTVKIWDVSEWSPDIPARM</sequence>
<feature type="repeat" description="WD" evidence="3">
    <location>
        <begin position="258"/>
        <end position="299"/>
    </location>
</feature>
<keyword evidence="5" id="KW-1185">Reference proteome</keyword>
<dbReference type="InterPro" id="IPR011047">
    <property type="entry name" value="Quinoprotein_ADH-like_sf"/>
</dbReference>
<dbReference type="HOGENOM" id="CLU_000288_57_15_1"/>
<feature type="repeat" description="WD" evidence="3">
    <location>
        <begin position="62"/>
        <end position="103"/>
    </location>
</feature>
<evidence type="ECO:0000313" key="5">
    <source>
        <dbReference type="Proteomes" id="UP000015241"/>
    </source>
</evidence>
<keyword evidence="1 3" id="KW-0853">WD repeat</keyword>
<name>S8G1B0_FOMSC</name>
<dbReference type="Gene3D" id="2.130.10.10">
    <property type="entry name" value="YVTN repeat-like/Quinoprotein amine dehydrogenase"/>
    <property type="match status" value="1"/>
</dbReference>
<dbReference type="InParanoid" id="S8G1B0"/>
<dbReference type="AlphaFoldDB" id="S8G1B0"/>
<dbReference type="PANTHER" id="PTHR19848">
    <property type="entry name" value="WD40 REPEAT PROTEIN"/>
    <property type="match status" value="1"/>
</dbReference>
<organism evidence="4 5">
    <name type="scientific">Fomitopsis schrenkii</name>
    <name type="common">Brown rot fungus</name>
    <dbReference type="NCBI Taxonomy" id="2126942"/>
    <lineage>
        <taxon>Eukaryota</taxon>
        <taxon>Fungi</taxon>
        <taxon>Dikarya</taxon>
        <taxon>Basidiomycota</taxon>
        <taxon>Agaricomycotina</taxon>
        <taxon>Agaricomycetes</taxon>
        <taxon>Polyporales</taxon>
        <taxon>Fomitopsis</taxon>
    </lineage>
</organism>
<dbReference type="SUPFAM" id="SSF50998">
    <property type="entry name" value="Quinoprotein alcohol dehydrogenase-like"/>
    <property type="match status" value="1"/>
</dbReference>
<proteinExistence type="predicted"/>